<keyword evidence="3" id="KW-1185">Reference proteome</keyword>
<comment type="caution">
    <text evidence="2">The sequence shown here is derived from an EMBL/GenBank/DDBJ whole genome shotgun (WGS) entry which is preliminary data.</text>
</comment>
<dbReference type="OrthoDB" id="9807890at2"/>
<dbReference type="SUPFAM" id="SSF56300">
    <property type="entry name" value="Metallo-dependent phosphatases"/>
    <property type="match status" value="1"/>
</dbReference>
<dbReference type="Gene3D" id="3.60.21.10">
    <property type="match status" value="1"/>
</dbReference>
<dbReference type="AlphaFoldDB" id="A0A502E9Z1"/>
<dbReference type="GO" id="GO:0005737">
    <property type="term" value="C:cytoplasm"/>
    <property type="evidence" value="ECO:0007669"/>
    <property type="project" value="TreeGrafter"/>
</dbReference>
<sequence length="321" mass="36323">MGGYDIIGDVHGCATALKELLDVLGYRVNASSGAYEYPDRQAIFVGDLVDRGAEHVDVLQIVKRMTDGGSAQIVMGNHEFNAIAYDTPHPDRSGVFLRPRTEKNSKQHKAFLEQVDADARTDYLDWFMSFPLWLDLGGIRVIHACWHEPSMREVRAALGSDRFSSREQFIRATTKGDPLYEAIEVLLKGPEIELGTHGMPPYYDKDGHARTKARVAWWKDDATTLRELAVMDGNFETADGERYPTLPDVEVAESERSFSYRGEVPVFYGHYWRSGRPQAGVDFSRRTACVDFSAIKSGMLAAYRWDGEREIRDDHYVNVMN</sequence>
<dbReference type="Proteomes" id="UP000320095">
    <property type="component" value="Unassembled WGS sequence"/>
</dbReference>
<accession>A0A502E9Z1</accession>
<reference evidence="2 3" key="1">
    <citation type="journal article" date="2019" name="Environ. Microbiol.">
        <title>Species interactions and distinct microbial communities in high Arctic permafrost affected cryosols are associated with the CH4 and CO2 gas fluxes.</title>
        <authorList>
            <person name="Altshuler I."/>
            <person name="Hamel J."/>
            <person name="Turney S."/>
            <person name="Magnuson E."/>
            <person name="Levesque R."/>
            <person name="Greer C."/>
            <person name="Whyte L.G."/>
        </authorList>
    </citation>
    <scope>NUCLEOTIDE SEQUENCE [LARGE SCALE GENOMIC DNA]</scope>
    <source>
        <strain evidence="2 3">S5.20</strain>
    </source>
</reference>
<dbReference type="PANTHER" id="PTHR42850">
    <property type="entry name" value="METALLOPHOSPHOESTERASE"/>
    <property type="match status" value="1"/>
</dbReference>
<evidence type="ECO:0000313" key="3">
    <source>
        <dbReference type="Proteomes" id="UP000320095"/>
    </source>
</evidence>
<dbReference type="GO" id="GO:0016791">
    <property type="term" value="F:phosphatase activity"/>
    <property type="evidence" value="ECO:0007669"/>
    <property type="project" value="TreeGrafter"/>
</dbReference>
<dbReference type="EMBL" id="RCZG01000004">
    <property type="protein sequence ID" value="TPG34197.1"/>
    <property type="molecule type" value="Genomic_DNA"/>
</dbReference>
<name>A0A502E9Z1_9MYCO</name>
<feature type="domain" description="Calcineurin-like phosphoesterase" evidence="1">
    <location>
        <begin position="6"/>
        <end position="141"/>
    </location>
</feature>
<evidence type="ECO:0000259" key="1">
    <source>
        <dbReference type="Pfam" id="PF00149"/>
    </source>
</evidence>
<protein>
    <submittedName>
        <fullName evidence="2">Metallophosphatase</fullName>
    </submittedName>
</protein>
<proteinExistence type="predicted"/>
<gene>
    <name evidence="2" type="ORF">EAH80_11365</name>
</gene>
<dbReference type="PANTHER" id="PTHR42850:SF7">
    <property type="entry name" value="BIS(5'-NUCLEOSYL)-TETRAPHOSPHATASE PRPE [ASYMMETRICAL]"/>
    <property type="match status" value="1"/>
</dbReference>
<organism evidence="2 3">
    <name type="scientific">Mycolicibacterium hodleri</name>
    <dbReference type="NCBI Taxonomy" id="49897"/>
    <lineage>
        <taxon>Bacteria</taxon>
        <taxon>Bacillati</taxon>
        <taxon>Actinomycetota</taxon>
        <taxon>Actinomycetes</taxon>
        <taxon>Mycobacteriales</taxon>
        <taxon>Mycobacteriaceae</taxon>
        <taxon>Mycolicibacterium</taxon>
    </lineage>
</organism>
<dbReference type="InterPro" id="IPR050126">
    <property type="entry name" value="Ap4A_hydrolase"/>
</dbReference>
<dbReference type="RefSeq" id="WP_140690535.1">
    <property type="nucleotide sequence ID" value="NZ_RCZG01000004.1"/>
</dbReference>
<dbReference type="InterPro" id="IPR004843">
    <property type="entry name" value="Calcineurin-like_PHP"/>
</dbReference>
<evidence type="ECO:0000313" key="2">
    <source>
        <dbReference type="EMBL" id="TPG34197.1"/>
    </source>
</evidence>
<dbReference type="InterPro" id="IPR029052">
    <property type="entry name" value="Metallo-depent_PP-like"/>
</dbReference>
<dbReference type="Pfam" id="PF00149">
    <property type="entry name" value="Metallophos"/>
    <property type="match status" value="1"/>
</dbReference>